<name>A0AAN0M6I3_9RHOB</name>
<dbReference type="Proteomes" id="UP001470809">
    <property type="component" value="Chromosome"/>
</dbReference>
<keyword evidence="2" id="KW-1185">Reference proteome</keyword>
<dbReference type="InterPro" id="IPR016024">
    <property type="entry name" value="ARM-type_fold"/>
</dbReference>
<evidence type="ECO:0000313" key="1">
    <source>
        <dbReference type="EMBL" id="WZU65976.2"/>
    </source>
</evidence>
<reference evidence="1" key="1">
    <citation type="submission" date="2024-08" db="EMBL/GenBank/DDBJ databases">
        <title>Phylogenomic analyses of a clade within the roseobacter group suggest taxonomic reassignments of species of the genera Aestuariivita, Citreicella, Loktanella, Nautella, Pelagibaca, Ruegeria, Thalassobius, Thiobacimonas and Tropicibacter, and the proposal o.</title>
        <authorList>
            <person name="Jeon C.O."/>
        </authorList>
    </citation>
    <scope>NUCLEOTIDE SEQUENCE</scope>
    <source>
        <strain evidence="1">SS1-5</strain>
    </source>
</reference>
<accession>A0AAN0M6I3</accession>
<sequence length="372" mass="41550">MAEKFSLKDDLFNADTIGRLAGHFEAAGVFDAAPFVADVMAALAPLELKARINLIAEVLGRYLPDDFTAAAAAIEGALPPPLDPTRTDDDFGHFIYAPLGVFVEAHGLEHHRDRSLDLLEALTQRFSMEFSIRAFLNRWQGETLERMQDWLAHDHYHVRRLVSEGTRPRLPWGQNVGLTEAQTLPLLDRLHADPTRFVTRSVANHLNDITKKNPDAVLDRLADWQSKGLQADKELDWMQRHALRGLIKAGHPATMAHLGYRQDLPLADIQLSMTPTDLTRGDTAEIAVSFICQDDAPLIVDYVVDFMKANGKTAPKVFKMKVLKAKAGQLISLNKRHHFKDTATTFKLYPGAHVLHLQVNGRIIASTPFALH</sequence>
<evidence type="ECO:0000313" key="2">
    <source>
        <dbReference type="Proteomes" id="UP001470809"/>
    </source>
</evidence>
<protein>
    <recommendedName>
        <fullName evidence="3">DNA alkylation repair protein</fullName>
    </recommendedName>
</protein>
<proteinExistence type="predicted"/>
<organism evidence="1 2">
    <name type="scientific">Yoonia rhodophyticola</name>
    <dbReference type="NCBI Taxonomy" id="3137370"/>
    <lineage>
        <taxon>Bacteria</taxon>
        <taxon>Pseudomonadati</taxon>
        <taxon>Pseudomonadota</taxon>
        <taxon>Alphaproteobacteria</taxon>
        <taxon>Rhodobacterales</taxon>
        <taxon>Paracoccaceae</taxon>
        <taxon>Yoonia</taxon>
    </lineage>
</organism>
<dbReference type="Gene3D" id="1.25.40.290">
    <property type="entry name" value="ARM repeat domains"/>
    <property type="match status" value="1"/>
</dbReference>
<dbReference type="RefSeq" id="WP_373635542.1">
    <property type="nucleotide sequence ID" value="NZ_CP151767.2"/>
</dbReference>
<evidence type="ECO:0008006" key="3">
    <source>
        <dbReference type="Google" id="ProtNLM"/>
    </source>
</evidence>
<gene>
    <name evidence="1" type="ORF">AABB31_12830</name>
</gene>
<dbReference type="SUPFAM" id="SSF48371">
    <property type="entry name" value="ARM repeat"/>
    <property type="match status" value="1"/>
</dbReference>
<dbReference type="EMBL" id="CP151767">
    <property type="protein sequence ID" value="WZU65976.2"/>
    <property type="molecule type" value="Genomic_DNA"/>
</dbReference>
<dbReference type="AlphaFoldDB" id="A0AAN0M6I3"/>
<dbReference type="KEGG" id="yrh:AABB31_12830"/>